<name>A0A915L5G7_ROMCU</name>
<dbReference type="Proteomes" id="UP000887565">
    <property type="component" value="Unplaced"/>
</dbReference>
<evidence type="ECO:0000313" key="2">
    <source>
        <dbReference type="WBParaSite" id="nRc.2.0.1.t46002-RA"/>
    </source>
</evidence>
<reference evidence="2" key="1">
    <citation type="submission" date="2022-11" db="UniProtKB">
        <authorList>
            <consortium name="WormBaseParasite"/>
        </authorList>
    </citation>
    <scope>IDENTIFICATION</scope>
</reference>
<sequence>MHQVENMQNCKHTYCDIETIAPTIFAHGLMQLKLPAVKMASLLLDLSTLDTKLWIFAKFSRGFA</sequence>
<dbReference type="AlphaFoldDB" id="A0A915L5G7"/>
<proteinExistence type="predicted"/>
<protein>
    <submittedName>
        <fullName evidence="2">Uncharacterized protein</fullName>
    </submittedName>
</protein>
<evidence type="ECO:0000313" key="1">
    <source>
        <dbReference type="Proteomes" id="UP000887565"/>
    </source>
</evidence>
<keyword evidence="1" id="KW-1185">Reference proteome</keyword>
<dbReference type="WBParaSite" id="nRc.2.0.1.t46002-RA">
    <property type="protein sequence ID" value="nRc.2.0.1.t46002-RA"/>
    <property type="gene ID" value="nRc.2.0.1.g46002"/>
</dbReference>
<organism evidence="1 2">
    <name type="scientific">Romanomermis culicivorax</name>
    <name type="common">Nematode worm</name>
    <dbReference type="NCBI Taxonomy" id="13658"/>
    <lineage>
        <taxon>Eukaryota</taxon>
        <taxon>Metazoa</taxon>
        <taxon>Ecdysozoa</taxon>
        <taxon>Nematoda</taxon>
        <taxon>Enoplea</taxon>
        <taxon>Dorylaimia</taxon>
        <taxon>Mermithida</taxon>
        <taxon>Mermithoidea</taxon>
        <taxon>Mermithidae</taxon>
        <taxon>Romanomermis</taxon>
    </lineage>
</organism>
<accession>A0A915L5G7</accession>